<dbReference type="GO" id="GO:0005524">
    <property type="term" value="F:ATP binding"/>
    <property type="evidence" value="ECO:0007669"/>
    <property type="project" value="UniProtKB-UniRule"/>
</dbReference>
<sequence>MIPIETESGKKFTPVILGSDMNVYGMARAFHELYGGVVDAYAGAQLAPTRYTKIINLTLNAGFAEDPVFIEKMREIAKKYENHDEPVILLACGDGYAELISKHKEELSKTFVCPYVDYDLLKSLNNKESFYKVADKHGLPHPLTKIITKDAYESKDKSGLEVPFDFPVALKPANSVEWLDIHFEGRKKAFTIHSNDEYMDIVSKIYDNGYKSDLILQDFIPGDDSNMRVLNAYVDQEHHVKMMCLGHPILEDPTPQSIGNYVAIVPEFNQDVYDLVQKFLEDIEFTGFANFDMKYDSRDKTFKFFEINLRQGRSSFFVTLNGYNLAKYVVEDYIEGSLENEPTVYANKNKAQHKLWLGIPVKVFRKYAAHNEASEYAEELIKQDRTGTTVFYDKDKSFKRWLLMTYMFHNYVKRFDQYFQANKGRDFKK</sequence>
<protein>
    <submittedName>
        <fullName evidence="3">ATP-grasp protein</fullName>
    </submittedName>
</protein>
<dbReference type="eggNOG" id="COG3919">
    <property type="taxonomic scope" value="Bacteria"/>
</dbReference>
<accession>A0A0R1KEW1</accession>
<dbReference type="STRING" id="1423775.FD03_GL001304"/>
<dbReference type="PATRIC" id="fig|1423775.4.peg.1334"/>
<dbReference type="SUPFAM" id="SSF56059">
    <property type="entry name" value="Glutathione synthetase ATP-binding domain-like"/>
    <property type="match status" value="1"/>
</dbReference>
<keyword evidence="1" id="KW-0067">ATP-binding</keyword>
<dbReference type="InterPro" id="IPR011761">
    <property type="entry name" value="ATP-grasp"/>
</dbReference>
<dbReference type="PROSITE" id="PS50975">
    <property type="entry name" value="ATP_GRASP"/>
    <property type="match status" value="1"/>
</dbReference>
<keyword evidence="4" id="KW-1185">Reference proteome</keyword>
<dbReference type="Gene3D" id="3.30.470.20">
    <property type="entry name" value="ATP-grasp fold, B domain"/>
    <property type="match status" value="1"/>
</dbReference>
<gene>
    <name evidence="3" type="ORF">FD03_GL001304</name>
</gene>
<evidence type="ECO:0000256" key="1">
    <source>
        <dbReference type="PROSITE-ProRule" id="PRU00409"/>
    </source>
</evidence>
<dbReference type="AlphaFoldDB" id="A0A0R1KEW1"/>
<dbReference type="GO" id="GO:0046872">
    <property type="term" value="F:metal ion binding"/>
    <property type="evidence" value="ECO:0007669"/>
    <property type="project" value="InterPro"/>
</dbReference>
<evidence type="ECO:0000259" key="2">
    <source>
        <dbReference type="PROSITE" id="PS50975"/>
    </source>
</evidence>
<evidence type="ECO:0000313" key="4">
    <source>
        <dbReference type="Proteomes" id="UP000051248"/>
    </source>
</evidence>
<name>A0A0R1KEW1_9LACO</name>
<keyword evidence="1" id="KW-0547">Nucleotide-binding</keyword>
<proteinExistence type="predicted"/>
<evidence type="ECO:0000313" key="3">
    <source>
        <dbReference type="EMBL" id="KRK78945.1"/>
    </source>
</evidence>
<feature type="domain" description="ATP-grasp" evidence="2">
    <location>
        <begin position="131"/>
        <end position="334"/>
    </location>
</feature>
<reference evidence="3 4" key="1">
    <citation type="journal article" date="2015" name="Genome Announc.">
        <title>Expanding the biotechnology potential of lactobacilli through comparative genomics of 213 strains and associated genera.</title>
        <authorList>
            <person name="Sun Z."/>
            <person name="Harris H.M."/>
            <person name="McCann A."/>
            <person name="Guo C."/>
            <person name="Argimon S."/>
            <person name="Zhang W."/>
            <person name="Yang X."/>
            <person name="Jeffery I.B."/>
            <person name="Cooney J.C."/>
            <person name="Kagawa T.F."/>
            <person name="Liu W."/>
            <person name="Song Y."/>
            <person name="Salvetti E."/>
            <person name="Wrobel A."/>
            <person name="Rasinkangas P."/>
            <person name="Parkhill J."/>
            <person name="Rea M.C."/>
            <person name="O'Sullivan O."/>
            <person name="Ritari J."/>
            <person name="Douillard F.P."/>
            <person name="Paul Ross R."/>
            <person name="Yang R."/>
            <person name="Briner A.E."/>
            <person name="Felis G.E."/>
            <person name="de Vos W.M."/>
            <person name="Barrangou R."/>
            <person name="Klaenhammer T.R."/>
            <person name="Caufield P.W."/>
            <person name="Cui Y."/>
            <person name="Zhang H."/>
            <person name="O'Toole P.W."/>
        </authorList>
    </citation>
    <scope>NUCLEOTIDE SEQUENCE [LARGE SCALE GENOMIC DNA]</scope>
    <source>
        <strain evidence="3 4">DSM 19682</strain>
    </source>
</reference>
<organism evidence="3 4">
    <name type="scientific">Companilactobacillus nodensis DSM 19682 = JCM 14932 = NBRC 107160</name>
    <dbReference type="NCBI Taxonomy" id="1423775"/>
    <lineage>
        <taxon>Bacteria</taxon>
        <taxon>Bacillati</taxon>
        <taxon>Bacillota</taxon>
        <taxon>Bacilli</taxon>
        <taxon>Lactobacillales</taxon>
        <taxon>Lactobacillaceae</taxon>
        <taxon>Companilactobacillus</taxon>
    </lineage>
</organism>
<dbReference type="EMBL" id="AZDZ01000019">
    <property type="protein sequence ID" value="KRK78945.1"/>
    <property type="molecule type" value="Genomic_DNA"/>
</dbReference>
<comment type="caution">
    <text evidence="3">The sequence shown here is derived from an EMBL/GenBank/DDBJ whole genome shotgun (WGS) entry which is preliminary data.</text>
</comment>
<dbReference type="Proteomes" id="UP000051248">
    <property type="component" value="Unassembled WGS sequence"/>
</dbReference>